<evidence type="ECO:0000256" key="4">
    <source>
        <dbReference type="ARBA" id="ARBA00022884"/>
    </source>
</evidence>
<feature type="compositionally biased region" description="Basic and acidic residues" evidence="8">
    <location>
        <begin position="238"/>
        <end position="259"/>
    </location>
</feature>
<keyword evidence="10" id="KW-1185">Reference proteome</keyword>
<keyword evidence="5" id="KW-0539">Nucleus</keyword>
<evidence type="ECO:0000256" key="1">
    <source>
        <dbReference type="ARBA" id="ARBA00004604"/>
    </source>
</evidence>
<dbReference type="InterPro" id="IPR036322">
    <property type="entry name" value="WD40_repeat_dom_sf"/>
</dbReference>
<dbReference type="PANTHER" id="PTHR12311:SF7">
    <property type="entry name" value="ACTIVATOR OF BASAL TRANSCRIPTION 1"/>
    <property type="match status" value="1"/>
</dbReference>
<dbReference type="InterPro" id="IPR034353">
    <property type="entry name" value="ABT1/ESF2_RRM"/>
</dbReference>
<dbReference type="RefSeq" id="XP_017784289.1">
    <property type="nucleotide sequence ID" value="XM_017928800.1"/>
</dbReference>
<feature type="domain" description="RRM" evidence="9">
    <location>
        <begin position="969"/>
        <end position="1052"/>
    </location>
</feature>
<dbReference type="CDD" id="cd12263">
    <property type="entry name" value="RRM_ABT1_like"/>
    <property type="match status" value="1"/>
</dbReference>
<evidence type="ECO:0000256" key="7">
    <source>
        <dbReference type="PROSITE-ProRule" id="PRU00221"/>
    </source>
</evidence>
<dbReference type="InterPro" id="IPR000504">
    <property type="entry name" value="RRM_dom"/>
</dbReference>
<sequence>MGSDEEDLYLQKLNDFIFDEDKIITFAWLSRELKVGPQRARELLTSFVKDHRSLKPNDLSTSWILSGVLKETGNITVCLAREQELEVKKNLFDPLVSELIYSVQKANEVDLNVISMVDNLDINKDTKFLIAGRNCIKRNVRVKFVVPETQRAAPVDKTKASHLFGKVKVDTSEPKIKIEKVSPKKSTTIKISPKNEVTNKAKKGGLASFFTKGPVIKTETKPKVKPEEEVIEVDKEEEEKKTDVVEVEKEETAKRKTDTFFDSDTDEEAQKIEARNKRQKVEEKSKPKTSKRKNDSSTERPKKKRKRIVQRNDSDSDDMFADEEKREDDDEDIVLSDNEETFSINVSKETSKPKNKRRKQVEKNFMDEDGYMITKKEWVTVSASDSSEEEKEQKNPQTKKETSLPKKISPIKPAVKLKKQQPANQKTLMDLKNMGNMKKGLDMTASEDSGDEDVSSSSDVSMSDSDSDSDSGSDVSQSEIDTMVTQYDHGEEEEDELIKAIKKEHTKKRDHPPMIKCEDHIVKISFHPNEDLIAAALITGDVLVYRYGNEENKLESTLELHAKACRDISFSGDGKYLLSASKDKCVVISDVETEQMVRVYEKAHENPINCDDEGVIKLWDQRENNLKHIFKLKKNEDTITDIVTHDEKKYMLCSSADGTLTTIDLAERQFFVQSEEYEEDLTALGLFKQETKLLASTSRGKLLLFNWNEFGLHSDMFPTTDTNINALIPITENIVVTACDDGVLRATHLFPHRHLGIVGQHDLVIESVDICNNGKFIASSGHFNDIKFWNIQYFEDFEKVDKKNTKRKESEMNLPSSKQVLRNINIELKDNCMSVSCNSCKIRLKCNHEMKYHKATHHNGIKVNPIHFKVTCEICKMIFSHVYLSYHMKSHLYKVHLEDIFGGGNTVSEGSFFIVKFWKCDICNLYFNNSEDSYFNKSKIYSLFKMPEVMEEPQPGSSKDLVKKKPKKGIIYLSQIPSHMNVLLIREYFQQFGKLGRVYLVLDNKDSKTGEIKWKHMKGSRKYKEGWIEFDKKSVAKRVATLLNNTQVDNRKKSKHYDQIWSMKYLSHFKWNHLHERLMYENQFRKQKLRNEIQSAKHKTNFFTQNLDLKKKKKLDLINKEYQDKELFAVKSQEEPEVDPEERKDFFKTLFN</sequence>
<dbReference type="Gene3D" id="3.30.70.330">
    <property type="match status" value="1"/>
</dbReference>
<feature type="region of interest" description="Disordered" evidence="8">
    <location>
        <begin position="219"/>
        <end position="368"/>
    </location>
</feature>
<dbReference type="InterPro" id="IPR012677">
    <property type="entry name" value="Nucleotide-bd_a/b_plait_sf"/>
</dbReference>
<dbReference type="Pfam" id="PF09507">
    <property type="entry name" value="CDC27"/>
    <property type="match status" value="1"/>
</dbReference>
<evidence type="ECO:0000313" key="11">
    <source>
        <dbReference type="RefSeq" id="XP_017784289.1"/>
    </source>
</evidence>
<dbReference type="PANTHER" id="PTHR12311">
    <property type="entry name" value="ACTIVATOR OF BASAL TRANSCRIPTION 1"/>
    <property type="match status" value="1"/>
</dbReference>
<dbReference type="InterPro" id="IPR039119">
    <property type="entry name" value="ABT1/Esf2"/>
</dbReference>
<dbReference type="Gene3D" id="2.130.10.10">
    <property type="entry name" value="YVTN repeat-like/Quinoprotein amine dehydrogenase"/>
    <property type="match status" value="2"/>
</dbReference>
<dbReference type="InterPro" id="IPR035979">
    <property type="entry name" value="RBD_domain_sf"/>
</dbReference>
<comment type="similarity">
    <text evidence="2">Belongs to the ESF2/ABP1 family.</text>
</comment>
<reference evidence="11" key="1">
    <citation type="submission" date="2025-08" db="UniProtKB">
        <authorList>
            <consortium name="RefSeq"/>
        </authorList>
    </citation>
    <scope>IDENTIFICATION</scope>
    <source>
        <tissue evidence="11">Whole Larva</tissue>
    </source>
</reference>
<dbReference type="Gene3D" id="3.90.1030.20">
    <property type="entry name" value="DNA polymerase delta, p66 (Cdc27) subunit, wHTH domain"/>
    <property type="match status" value="1"/>
</dbReference>
<dbReference type="Proteomes" id="UP000695000">
    <property type="component" value="Unplaced"/>
</dbReference>
<feature type="compositionally biased region" description="Acidic residues" evidence="8">
    <location>
        <begin position="315"/>
        <end position="340"/>
    </location>
</feature>
<protein>
    <recommendedName>
        <fullName evidence="3">Activator of basal transcription 1</fullName>
    </recommendedName>
</protein>
<evidence type="ECO:0000256" key="8">
    <source>
        <dbReference type="SAM" id="MobiDB-lite"/>
    </source>
</evidence>
<evidence type="ECO:0000256" key="3">
    <source>
        <dbReference type="ARBA" id="ARBA00020737"/>
    </source>
</evidence>
<dbReference type="PROSITE" id="PS50102">
    <property type="entry name" value="RRM"/>
    <property type="match status" value="1"/>
</dbReference>
<dbReference type="SMART" id="SM00320">
    <property type="entry name" value="WD40"/>
    <property type="match status" value="4"/>
</dbReference>
<feature type="compositionally biased region" description="Low complexity" evidence="8">
    <location>
        <begin position="455"/>
        <end position="464"/>
    </location>
</feature>
<accession>A0ABM1NBT9</accession>
<dbReference type="SUPFAM" id="SSF50978">
    <property type="entry name" value="WD40 repeat-like"/>
    <property type="match status" value="1"/>
</dbReference>
<dbReference type="GeneID" id="108567975"/>
<dbReference type="PROSITE" id="PS00028">
    <property type="entry name" value="ZINC_FINGER_C2H2_1"/>
    <property type="match status" value="1"/>
</dbReference>
<evidence type="ECO:0000256" key="2">
    <source>
        <dbReference type="ARBA" id="ARBA00005819"/>
    </source>
</evidence>
<dbReference type="InterPro" id="IPR041913">
    <property type="entry name" value="POLD3_sf"/>
</dbReference>
<dbReference type="InterPro" id="IPR013087">
    <property type="entry name" value="Znf_C2H2_type"/>
</dbReference>
<feature type="repeat" description="WD" evidence="7">
    <location>
        <begin position="558"/>
        <end position="599"/>
    </location>
</feature>
<evidence type="ECO:0000259" key="9">
    <source>
        <dbReference type="PROSITE" id="PS50102"/>
    </source>
</evidence>
<evidence type="ECO:0000256" key="5">
    <source>
        <dbReference type="ARBA" id="ARBA00023242"/>
    </source>
</evidence>
<dbReference type="PROSITE" id="PS50082">
    <property type="entry name" value="WD_REPEATS_2"/>
    <property type="match status" value="1"/>
</dbReference>
<feature type="region of interest" description="Disordered" evidence="8">
    <location>
        <begin position="380"/>
        <end position="479"/>
    </location>
</feature>
<feature type="compositionally biased region" description="Basic and acidic residues" evidence="8">
    <location>
        <begin position="268"/>
        <end position="300"/>
    </location>
</feature>
<keyword evidence="4 6" id="KW-0694">RNA-binding</keyword>
<keyword evidence="7" id="KW-0853">WD repeat</keyword>
<feature type="compositionally biased region" description="Basic and acidic residues" evidence="8">
    <location>
        <begin position="219"/>
        <end position="228"/>
    </location>
</feature>
<feature type="compositionally biased region" description="Basic and acidic residues" evidence="8">
    <location>
        <begin position="391"/>
        <end position="404"/>
    </location>
</feature>
<evidence type="ECO:0000313" key="10">
    <source>
        <dbReference type="Proteomes" id="UP000695000"/>
    </source>
</evidence>
<organism evidence="10 11">
    <name type="scientific">Nicrophorus vespilloides</name>
    <name type="common">Boreal carrion beetle</name>
    <dbReference type="NCBI Taxonomy" id="110193"/>
    <lineage>
        <taxon>Eukaryota</taxon>
        <taxon>Metazoa</taxon>
        <taxon>Ecdysozoa</taxon>
        <taxon>Arthropoda</taxon>
        <taxon>Hexapoda</taxon>
        <taxon>Insecta</taxon>
        <taxon>Pterygota</taxon>
        <taxon>Neoptera</taxon>
        <taxon>Endopterygota</taxon>
        <taxon>Coleoptera</taxon>
        <taxon>Polyphaga</taxon>
        <taxon>Staphyliniformia</taxon>
        <taxon>Silphidae</taxon>
        <taxon>Nicrophorinae</taxon>
        <taxon>Nicrophorus</taxon>
    </lineage>
</organism>
<dbReference type="SUPFAM" id="SSF54928">
    <property type="entry name" value="RNA-binding domain, RBD"/>
    <property type="match status" value="1"/>
</dbReference>
<gene>
    <name evidence="11" type="primary">LOC108567975</name>
</gene>
<dbReference type="InterPro" id="IPR019038">
    <property type="entry name" value="POLD3"/>
</dbReference>
<evidence type="ECO:0000256" key="6">
    <source>
        <dbReference type="PROSITE-ProRule" id="PRU00176"/>
    </source>
</evidence>
<comment type="subcellular location">
    <subcellularLocation>
        <location evidence="1">Nucleus</location>
        <location evidence="1">Nucleolus</location>
    </subcellularLocation>
</comment>
<proteinExistence type="inferred from homology"/>
<dbReference type="InterPro" id="IPR015943">
    <property type="entry name" value="WD40/YVTN_repeat-like_dom_sf"/>
</dbReference>
<name>A0ABM1NBT9_NICVS</name>
<dbReference type="Pfam" id="PF24796">
    <property type="entry name" value="WDR55"/>
    <property type="match status" value="1"/>
</dbReference>
<dbReference type="InterPro" id="IPR001680">
    <property type="entry name" value="WD40_rpt"/>
</dbReference>